<protein>
    <submittedName>
        <fullName evidence="1">Uncharacterized protein</fullName>
    </submittedName>
</protein>
<dbReference type="OrthoDB" id="1808833at2"/>
<dbReference type="AlphaFoldDB" id="A0A9D2WP88"/>
<dbReference type="EMBL" id="LSRS01000003">
    <property type="protein sequence ID" value="KAF1085050.1"/>
    <property type="molecule type" value="Genomic_DNA"/>
</dbReference>
<name>A0A9D2WP88_9FIRM</name>
<keyword evidence="2" id="KW-1185">Reference proteome</keyword>
<proteinExistence type="predicted"/>
<dbReference type="RefSeq" id="WP_161821571.1">
    <property type="nucleotide sequence ID" value="NZ_LSRS01000003.1"/>
</dbReference>
<evidence type="ECO:0000313" key="1">
    <source>
        <dbReference type="EMBL" id="KAF1085050.1"/>
    </source>
</evidence>
<reference evidence="1" key="1">
    <citation type="submission" date="2016-02" db="EMBL/GenBank/DDBJ databases">
        <title>Draft Genome Sequence of Sporotomaculum syntrophicum Strain FB, a Syntrophic Benzoate Degrader.</title>
        <authorList>
            <person name="Nobu M.K."/>
            <person name="Narihiro T."/>
            <person name="Qiu Y.-L."/>
            <person name="Ohashi A."/>
            <person name="Liu W.-T."/>
            <person name="Yuji S."/>
        </authorList>
    </citation>
    <scope>NUCLEOTIDE SEQUENCE</scope>
    <source>
        <strain evidence="1">FB</strain>
    </source>
</reference>
<sequence>MANCCDPKAPKVNMIKLDTGMVGMLGLDQIIAGVHLMEPLSKEDAMAELVKRAALYNYIPGSVKDKYAEALYGEYVKKFNRDDKAKII</sequence>
<dbReference type="Proteomes" id="UP000798488">
    <property type="component" value="Unassembled WGS sequence"/>
</dbReference>
<comment type="caution">
    <text evidence="1">The sequence shown here is derived from an EMBL/GenBank/DDBJ whole genome shotgun (WGS) entry which is preliminary data.</text>
</comment>
<accession>A0A9D2WP88</accession>
<evidence type="ECO:0000313" key="2">
    <source>
        <dbReference type="Proteomes" id="UP000798488"/>
    </source>
</evidence>
<gene>
    <name evidence="1" type="ORF">SPSYN_01186</name>
</gene>
<organism evidence="1 2">
    <name type="scientific">Sporotomaculum syntrophicum</name>
    <dbReference type="NCBI Taxonomy" id="182264"/>
    <lineage>
        <taxon>Bacteria</taxon>
        <taxon>Bacillati</taxon>
        <taxon>Bacillota</taxon>
        <taxon>Clostridia</taxon>
        <taxon>Eubacteriales</taxon>
        <taxon>Desulfallaceae</taxon>
        <taxon>Sporotomaculum</taxon>
    </lineage>
</organism>